<dbReference type="EMBL" id="AP028055">
    <property type="protein sequence ID" value="BEG98826.1"/>
    <property type="molecule type" value="Genomic_DNA"/>
</dbReference>
<evidence type="ECO:0000313" key="2">
    <source>
        <dbReference type="EMBL" id="BEG98826.1"/>
    </source>
</evidence>
<keyword evidence="1" id="KW-1133">Transmembrane helix</keyword>
<accession>A0ABM8ICF8</accession>
<feature type="transmembrane region" description="Helical" evidence="1">
    <location>
        <begin position="26"/>
        <end position="46"/>
    </location>
</feature>
<keyword evidence="1" id="KW-0812">Transmembrane</keyword>
<reference evidence="2 3" key="1">
    <citation type="submission" date="2023-04" db="EMBL/GenBank/DDBJ databases">
        <title>Draft genome sequence of acteroides sedimenti strain YN3PY1.</title>
        <authorList>
            <person name="Yoshida N."/>
        </authorList>
    </citation>
    <scope>NUCLEOTIDE SEQUENCE [LARGE SCALE GENOMIC DNA]</scope>
    <source>
        <strain evidence="2 3">YN3PY1</strain>
    </source>
</reference>
<keyword evidence="1" id="KW-0472">Membrane</keyword>
<dbReference type="RefSeq" id="WP_353334032.1">
    <property type="nucleotide sequence ID" value="NZ_AP028055.1"/>
</dbReference>
<gene>
    <name evidence="2" type="ORF">BSYN_10910</name>
</gene>
<evidence type="ECO:0000256" key="1">
    <source>
        <dbReference type="SAM" id="Phobius"/>
    </source>
</evidence>
<name>A0ABM8ICF8_9BACE</name>
<protein>
    <submittedName>
        <fullName evidence="2">DUF4492 domain-containing protein</fullName>
    </submittedName>
</protein>
<keyword evidence="3" id="KW-1185">Reference proteome</keyword>
<dbReference type="InterPro" id="IPR027853">
    <property type="entry name" value="DUF4492"/>
</dbReference>
<organism evidence="2 3">
    <name type="scientific">Bacteroides sedimenti</name>
    <dbReference type="NCBI Taxonomy" id="2136147"/>
    <lineage>
        <taxon>Bacteria</taxon>
        <taxon>Pseudomonadati</taxon>
        <taxon>Bacteroidota</taxon>
        <taxon>Bacteroidia</taxon>
        <taxon>Bacteroidales</taxon>
        <taxon>Bacteroidaceae</taxon>
        <taxon>Bacteroides</taxon>
    </lineage>
</organism>
<sequence>MTKKNIIVTIYSFYIEGFRAMKLGKVLWMIILIKLFILFFILKLFFFPRFLNNYKTDEAKQEYVGSELVNRAKSNNQ</sequence>
<proteinExistence type="predicted"/>
<evidence type="ECO:0000313" key="3">
    <source>
        <dbReference type="Proteomes" id="UP001496674"/>
    </source>
</evidence>
<dbReference type="Pfam" id="PF14899">
    <property type="entry name" value="DUF4492"/>
    <property type="match status" value="1"/>
</dbReference>
<dbReference type="Proteomes" id="UP001496674">
    <property type="component" value="Chromosome"/>
</dbReference>